<evidence type="ECO:0000256" key="2">
    <source>
        <dbReference type="ARBA" id="ARBA00004173"/>
    </source>
</evidence>
<reference evidence="17 18" key="2">
    <citation type="journal article" date="2022" name="Mol. Biol. Evol.">
        <title>Comparative Genomics Reveals Insights into the Divergent Evolution of Astigmatic Mites and Household Pest Adaptations.</title>
        <authorList>
            <person name="Xiong Q."/>
            <person name="Wan A.T."/>
            <person name="Liu X."/>
            <person name="Fung C.S."/>
            <person name="Xiao X."/>
            <person name="Malainual N."/>
            <person name="Hou J."/>
            <person name="Wang L."/>
            <person name="Wang M."/>
            <person name="Yang K.Y."/>
            <person name="Cui Y."/>
            <person name="Leung E.L."/>
            <person name="Nong W."/>
            <person name="Shin S.K."/>
            <person name="Au S.W."/>
            <person name="Jeong K.Y."/>
            <person name="Chew F.T."/>
            <person name="Hui J.H."/>
            <person name="Leung T.F."/>
            <person name="Tungtrongchitr A."/>
            <person name="Zhong N."/>
            <person name="Liu Z."/>
            <person name="Tsui S.K."/>
        </authorList>
    </citation>
    <scope>NUCLEOTIDE SEQUENCE [LARGE SCALE GENOMIC DNA]</scope>
    <source>
        <strain evidence="17">Derp</strain>
    </source>
</reference>
<dbReference type="SUPFAM" id="SSF53474">
    <property type="entry name" value="alpha/beta-Hydrolases"/>
    <property type="match status" value="1"/>
</dbReference>
<evidence type="ECO:0000256" key="7">
    <source>
        <dbReference type="ARBA" id="ARBA00022989"/>
    </source>
</evidence>
<evidence type="ECO:0000256" key="9">
    <source>
        <dbReference type="ARBA" id="ARBA00023128"/>
    </source>
</evidence>
<keyword evidence="5 16" id="KW-0812">Transmembrane</keyword>
<proteinExistence type="inferred from homology"/>
<comment type="similarity">
    <text evidence="13">Belongs to the SERAC1 family.</text>
</comment>
<keyword evidence="6" id="KW-0256">Endoplasmic reticulum</keyword>
<evidence type="ECO:0000256" key="11">
    <source>
        <dbReference type="ARBA" id="ARBA00023209"/>
    </source>
</evidence>
<sequence>MSKYIILISASVSSIYGGFIYLMGGNKSTTTTPDLSPSDEYIDLPEIFSQFNNDYDGGCDQKSYDNNVDFNKTMENWFPKLEFLLKVKNEIDCLKLAQTMNFEQSITAARNIDEKIDLKQFRQPISVDKILLKINNGDDGDGDKIQHFETLNDLMIHLLRSTLEEKNSHRQSECANYLTRQTLVLFEHNPYPLWDFSFYHEYNHHHNRRDNLKSSSDEQIQRYKNLYFQTLLQNIMCDENLALQLVENGLLIALLKFLQLFPDSDNIRWISTIISALSVYHRVHQHFYHTGWISILARWLRSTDWHLKLEAGKTLYNMSSIASKSITLCPSIYLLWPLYQHGEKESSLPLDYDVVFIHGLKGGVLRTWRQSDSVRNSTINETEYTELWPHSWLAKDFQNFRILAVHYNSFLSSWNINCSSDEFTIKDRSIELIKELQKAGIGQRPIIWITHSMGGLFVKHMLNYCQQQQQTTDNLSDQQQQQHPFIRQTKGIVFYSVPHRGSEMAVWSQNVQRIIYPSNHVLELQKDSPELLELNEKFIQLIRNHQIDCLSFGETKKCTLLKKPIEWRALLVPEESANPGIGKFILLPENHFSICKPKDHNDRSYSELKEFLTEILLKEKLKSSSSTTMAMRKSLWQKLAEFSQ</sequence>
<dbReference type="InterPro" id="IPR011989">
    <property type="entry name" value="ARM-like"/>
</dbReference>
<dbReference type="EMBL" id="NJHN03000011">
    <property type="protein sequence ID" value="KAH9426323.1"/>
    <property type="molecule type" value="Genomic_DNA"/>
</dbReference>
<accession>A0ABQ8JUQ3</accession>
<reference evidence="17 18" key="1">
    <citation type="journal article" date="2018" name="J. Allergy Clin. Immunol.">
        <title>High-quality assembly of Dermatophagoides pteronyssinus genome and transcriptome reveals a wide range of novel allergens.</title>
        <authorList>
            <person name="Liu X.Y."/>
            <person name="Yang K.Y."/>
            <person name="Wang M.Q."/>
            <person name="Kwok J.S."/>
            <person name="Zeng X."/>
            <person name="Yang Z."/>
            <person name="Xiao X.J."/>
            <person name="Lau C.P."/>
            <person name="Li Y."/>
            <person name="Huang Z.M."/>
            <person name="Ba J.G."/>
            <person name="Yim A.K."/>
            <person name="Ouyang C.Y."/>
            <person name="Ngai S.M."/>
            <person name="Chan T.F."/>
            <person name="Leung E.L."/>
            <person name="Liu L."/>
            <person name="Liu Z.G."/>
            <person name="Tsui S.K."/>
        </authorList>
    </citation>
    <scope>NUCLEOTIDE SEQUENCE [LARGE SCALE GENOMIC DNA]</scope>
    <source>
        <strain evidence="17">Derp</strain>
    </source>
</reference>
<comment type="subcellular location">
    <subcellularLocation>
        <location evidence="3">Endoplasmic reticulum</location>
    </subcellularLocation>
    <subcellularLocation>
        <location evidence="1">Membrane</location>
        <topology evidence="1">Single-pass membrane protein</topology>
    </subcellularLocation>
    <subcellularLocation>
        <location evidence="2">Mitochondrion</location>
    </subcellularLocation>
</comment>
<dbReference type="InterPro" id="IPR052374">
    <property type="entry name" value="SERAC1"/>
</dbReference>
<evidence type="ECO:0000256" key="5">
    <source>
        <dbReference type="ARBA" id="ARBA00022692"/>
    </source>
</evidence>
<keyword evidence="10 16" id="KW-0472">Membrane</keyword>
<evidence type="ECO:0000256" key="10">
    <source>
        <dbReference type="ARBA" id="ARBA00023136"/>
    </source>
</evidence>
<evidence type="ECO:0000256" key="6">
    <source>
        <dbReference type="ARBA" id="ARBA00022824"/>
    </source>
</evidence>
<evidence type="ECO:0000256" key="8">
    <source>
        <dbReference type="ARBA" id="ARBA00023098"/>
    </source>
</evidence>
<keyword evidence="4" id="KW-0444">Lipid biosynthesis</keyword>
<dbReference type="Proteomes" id="UP000887458">
    <property type="component" value="Unassembled WGS sequence"/>
</dbReference>
<dbReference type="PANTHER" id="PTHR48182:SF2">
    <property type="entry name" value="PROTEIN SERAC1"/>
    <property type="match status" value="1"/>
</dbReference>
<protein>
    <recommendedName>
        <fullName evidence="14">Protein SERAC1</fullName>
    </recommendedName>
    <alternativeName>
        <fullName evidence="15">Serine active site-containing protein 1</fullName>
    </alternativeName>
</protein>
<evidence type="ECO:0000256" key="4">
    <source>
        <dbReference type="ARBA" id="ARBA00022516"/>
    </source>
</evidence>
<evidence type="ECO:0000256" key="15">
    <source>
        <dbReference type="ARBA" id="ARBA00041701"/>
    </source>
</evidence>
<dbReference type="SUPFAM" id="SSF48371">
    <property type="entry name" value="ARM repeat"/>
    <property type="match status" value="1"/>
</dbReference>
<keyword evidence="9" id="KW-0496">Mitochondrion</keyword>
<evidence type="ECO:0000256" key="14">
    <source>
        <dbReference type="ARBA" id="ARBA00040991"/>
    </source>
</evidence>
<name>A0ABQ8JUQ3_DERPT</name>
<evidence type="ECO:0000313" key="17">
    <source>
        <dbReference type="EMBL" id="KAH9426323.1"/>
    </source>
</evidence>
<keyword evidence="12" id="KW-1208">Phospholipid metabolism</keyword>
<comment type="caution">
    <text evidence="17">The sequence shown here is derived from an EMBL/GenBank/DDBJ whole genome shotgun (WGS) entry which is preliminary data.</text>
</comment>
<gene>
    <name evidence="17" type="primary">SERAC1</name>
    <name evidence="17" type="ORF">DERP_010891</name>
</gene>
<dbReference type="Gene3D" id="3.40.50.1820">
    <property type="entry name" value="alpha/beta hydrolase"/>
    <property type="match status" value="1"/>
</dbReference>
<keyword evidence="7 16" id="KW-1133">Transmembrane helix</keyword>
<keyword evidence="11" id="KW-0594">Phospholipid biosynthesis</keyword>
<dbReference type="InterPro" id="IPR016024">
    <property type="entry name" value="ARM-type_fold"/>
</dbReference>
<evidence type="ECO:0000256" key="3">
    <source>
        <dbReference type="ARBA" id="ARBA00004240"/>
    </source>
</evidence>
<dbReference type="InterPro" id="IPR029058">
    <property type="entry name" value="AB_hydrolase_fold"/>
</dbReference>
<dbReference type="PANTHER" id="PTHR48182">
    <property type="entry name" value="PROTEIN SERAC1"/>
    <property type="match status" value="1"/>
</dbReference>
<evidence type="ECO:0000313" key="18">
    <source>
        <dbReference type="Proteomes" id="UP000887458"/>
    </source>
</evidence>
<evidence type="ECO:0000256" key="12">
    <source>
        <dbReference type="ARBA" id="ARBA00023264"/>
    </source>
</evidence>
<feature type="transmembrane region" description="Helical" evidence="16">
    <location>
        <begin position="5"/>
        <end position="24"/>
    </location>
</feature>
<evidence type="ECO:0000256" key="16">
    <source>
        <dbReference type="SAM" id="Phobius"/>
    </source>
</evidence>
<evidence type="ECO:0000256" key="1">
    <source>
        <dbReference type="ARBA" id="ARBA00004167"/>
    </source>
</evidence>
<organism evidence="17 18">
    <name type="scientific">Dermatophagoides pteronyssinus</name>
    <name type="common">European house dust mite</name>
    <dbReference type="NCBI Taxonomy" id="6956"/>
    <lineage>
        <taxon>Eukaryota</taxon>
        <taxon>Metazoa</taxon>
        <taxon>Ecdysozoa</taxon>
        <taxon>Arthropoda</taxon>
        <taxon>Chelicerata</taxon>
        <taxon>Arachnida</taxon>
        <taxon>Acari</taxon>
        <taxon>Acariformes</taxon>
        <taxon>Sarcoptiformes</taxon>
        <taxon>Astigmata</taxon>
        <taxon>Psoroptidia</taxon>
        <taxon>Analgoidea</taxon>
        <taxon>Pyroglyphidae</taxon>
        <taxon>Dermatophagoidinae</taxon>
        <taxon>Dermatophagoides</taxon>
    </lineage>
</organism>
<dbReference type="Gene3D" id="1.25.10.10">
    <property type="entry name" value="Leucine-rich Repeat Variant"/>
    <property type="match status" value="1"/>
</dbReference>
<keyword evidence="18" id="KW-1185">Reference proteome</keyword>
<keyword evidence="8" id="KW-0443">Lipid metabolism</keyword>
<evidence type="ECO:0000256" key="13">
    <source>
        <dbReference type="ARBA" id="ARBA00038024"/>
    </source>
</evidence>